<dbReference type="SUPFAM" id="SSF81296">
    <property type="entry name" value="E set domains"/>
    <property type="match status" value="1"/>
</dbReference>
<dbReference type="EMBL" id="JADGJW010000005">
    <property type="protein sequence ID" value="KAJ3228162.1"/>
    <property type="molecule type" value="Genomic_DNA"/>
</dbReference>
<keyword evidence="3" id="KW-0963">Cytoplasm</keyword>
<dbReference type="GO" id="GO:0016020">
    <property type="term" value="C:membrane"/>
    <property type="evidence" value="ECO:0007669"/>
    <property type="project" value="TreeGrafter"/>
</dbReference>
<evidence type="ECO:0000256" key="1">
    <source>
        <dbReference type="ARBA" id="ARBA00004496"/>
    </source>
</evidence>
<protein>
    <recommendedName>
        <fullName evidence="7">Rho GDP-dissociation inhibitor</fullName>
    </recommendedName>
</protein>
<evidence type="ECO:0008006" key="7">
    <source>
        <dbReference type="Google" id="ProtNLM"/>
    </source>
</evidence>
<accession>A0AAD5Y3R1</accession>
<evidence type="ECO:0000313" key="5">
    <source>
        <dbReference type="EMBL" id="KAJ3228162.1"/>
    </source>
</evidence>
<dbReference type="PANTHER" id="PTHR10980:SF3">
    <property type="entry name" value="LD16419P"/>
    <property type="match status" value="1"/>
</dbReference>
<name>A0AAD5Y3R1_9FUNG</name>
<evidence type="ECO:0000256" key="2">
    <source>
        <dbReference type="ARBA" id="ARBA00009758"/>
    </source>
</evidence>
<proteinExistence type="inferred from homology"/>
<reference evidence="5" key="1">
    <citation type="submission" date="2020-05" db="EMBL/GenBank/DDBJ databases">
        <title>Phylogenomic resolution of chytrid fungi.</title>
        <authorList>
            <person name="Stajich J.E."/>
            <person name="Amses K."/>
            <person name="Simmons R."/>
            <person name="Seto K."/>
            <person name="Myers J."/>
            <person name="Bonds A."/>
            <person name="Quandt C.A."/>
            <person name="Barry K."/>
            <person name="Liu P."/>
            <person name="Grigoriev I."/>
            <person name="Longcore J.E."/>
            <person name="James T.Y."/>
        </authorList>
    </citation>
    <scope>NUCLEOTIDE SEQUENCE</scope>
    <source>
        <strain evidence="5">JEL0476</strain>
    </source>
</reference>
<comment type="caution">
    <text evidence="5">The sequence shown here is derived from an EMBL/GenBank/DDBJ whole genome shotgun (WGS) entry which is preliminary data.</text>
</comment>
<sequence>MSNPNISESTDDLNPSATTGYKAGVKKTAEELAQLDAGDESLRKWKESLGLTASATTTAGGDSRKVVILSLAMEVAGRPDVVIELSTAVDKMEEMLGSYGPSPTPYEKKFLPEEAPSGMLARGHYDVKSRFIDDDLHPHLEFSWSFDIKKDWD</sequence>
<keyword evidence="6" id="KW-1185">Reference proteome</keyword>
<dbReference type="PANTHER" id="PTHR10980">
    <property type="entry name" value="RHO GDP-DISSOCIATION INHIBITOR"/>
    <property type="match status" value="1"/>
</dbReference>
<dbReference type="Pfam" id="PF02115">
    <property type="entry name" value="Rho_GDI"/>
    <property type="match status" value="2"/>
</dbReference>
<gene>
    <name evidence="5" type="ORF">HK099_006042</name>
</gene>
<dbReference type="InterPro" id="IPR014756">
    <property type="entry name" value="Ig_E-set"/>
</dbReference>
<comment type="subcellular location">
    <subcellularLocation>
        <location evidence="1">Cytoplasm</location>
    </subcellularLocation>
</comment>
<dbReference type="GO" id="GO:0005094">
    <property type="term" value="F:Rho GDP-dissociation inhibitor activity"/>
    <property type="evidence" value="ECO:0007669"/>
    <property type="project" value="InterPro"/>
</dbReference>
<evidence type="ECO:0000256" key="3">
    <source>
        <dbReference type="ARBA" id="ARBA00022490"/>
    </source>
</evidence>
<dbReference type="GO" id="GO:0007266">
    <property type="term" value="P:Rho protein signal transduction"/>
    <property type="evidence" value="ECO:0007669"/>
    <property type="project" value="InterPro"/>
</dbReference>
<dbReference type="Proteomes" id="UP001211065">
    <property type="component" value="Unassembled WGS sequence"/>
</dbReference>
<dbReference type="InterPro" id="IPR000406">
    <property type="entry name" value="Rho_GDI"/>
</dbReference>
<comment type="similarity">
    <text evidence="2">Belongs to the Rho GDI family.</text>
</comment>
<dbReference type="PRINTS" id="PR00492">
    <property type="entry name" value="RHOGDI"/>
</dbReference>
<dbReference type="InterPro" id="IPR024792">
    <property type="entry name" value="RhoGDI_dom_sf"/>
</dbReference>
<evidence type="ECO:0000256" key="4">
    <source>
        <dbReference type="SAM" id="MobiDB-lite"/>
    </source>
</evidence>
<organism evidence="5 6">
    <name type="scientific">Clydaea vesicula</name>
    <dbReference type="NCBI Taxonomy" id="447962"/>
    <lineage>
        <taxon>Eukaryota</taxon>
        <taxon>Fungi</taxon>
        <taxon>Fungi incertae sedis</taxon>
        <taxon>Chytridiomycota</taxon>
        <taxon>Chytridiomycota incertae sedis</taxon>
        <taxon>Chytridiomycetes</taxon>
        <taxon>Lobulomycetales</taxon>
        <taxon>Lobulomycetaceae</taxon>
        <taxon>Clydaea</taxon>
    </lineage>
</organism>
<dbReference type="GO" id="GO:0005829">
    <property type="term" value="C:cytosol"/>
    <property type="evidence" value="ECO:0007669"/>
    <property type="project" value="TreeGrafter"/>
</dbReference>
<feature type="region of interest" description="Disordered" evidence="4">
    <location>
        <begin position="1"/>
        <end position="22"/>
    </location>
</feature>
<feature type="compositionally biased region" description="Polar residues" evidence="4">
    <location>
        <begin position="1"/>
        <end position="19"/>
    </location>
</feature>
<dbReference type="Gene3D" id="2.70.50.30">
    <property type="entry name" value="Coagulation Factor XIII, subunit A, domain 1"/>
    <property type="match status" value="2"/>
</dbReference>
<dbReference type="AlphaFoldDB" id="A0AAD5Y3R1"/>
<evidence type="ECO:0000313" key="6">
    <source>
        <dbReference type="Proteomes" id="UP001211065"/>
    </source>
</evidence>